<feature type="compositionally biased region" description="Low complexity" evidence="1">
    <location>
        <begin position="296"/>
        <end position="311"/>
    </location>
</feature>
<dbReference type="AlphaFoldDB" id="K0KD01"/>
<dbReference type="EMBL" id="HE804045">
    <property type="protein sequence ID" value="CCH34649.1"/>
    <property type="molecule type" value="Genomic_DNA"/>
</dbReference>
<dbReference type="STRING" id="1179773.BN6_74200"/>
<feature type="compositionally biased region" description="Gly residues" evidence="1">
    <location>
        <begin position="350"/>
        <end position="429"/>
    </location>
</feature>
<dbReference type="PATRIC" id="fig|1179773.3.peg.7495"/>
<dbReference type="SUPFAM" id="SSF140459">
    <property type="entry name" value="PE/PPE dimer-like"/>
    <property type="match status" value="1"/>
</dbReference>
<feature type="compositionally biased region" description="Gly residues" evidence="1">
    <location>
        <begin position="437"/>
        <end position="467"/>
    </location>
</feature>
<dbReference type="eggNOG" id="COG5651">
    <property type="taxonomic scope" value="Bacteria"/>
</dbReference>
<dbReference type="RefSeq" id="WP_015104759.1">
    <property type="nucleotide sequence ID" value="NC_019673.1"/>
</dbReference>
<name>K0KD01_SACES</name>
<keyword evidence="3" id="KW-1185">Reference proteome</keyword>
<gene>
    <name evidence="2" type="ordered locus">BN6_74200</name>
</gene>
<dbReference type="OrthoDB" id="3638007at2"/>
<dbReference type="InterPro" id="IPR038332">
    <property type="entry name" value="PPE_sf"/>
</dbReference>
<feature type="region of interest" description="Disordered" evidence="1">
    <location>
        <begin position="255"/>
        <end position="507"/>
    </location>
</feature>
<organism evidence="2 3">
    <name type="scientific">Saccharothrix espanaensis (strain ATCC 51144 / DSM 44229 / JCM 9112 / NBRC 15066 / NRRL 15764)</name>
    <dbReference type="NCBI Taxonomy" id="1179773"/>
    <lineage>
        <taxon>Bacteria</taxon>
        <taxon>Bacillati</taxon>
        <taxon>Actinomycetota</taxon>
        <taxon>Actinomycetes</taxon>
        <taxon>Pseudonocardiales</taxon>
        <taxon>Pseudonocardiaceae</taxon>
        <taxon>Saccharothrix</taxon>
    </lineage>
</organism>
<dbReference type="Gene3D" id="1.20.1260.20">
    <property type="entry name" value="PPE superfamily"/>
    <property type="match status" value="1"/>
</dbReference>
<accession>K0KD01</accession>
<sequence>MEHDASGQERNPYQDYGLNHRAAAHTDRELLDQVAREQGLGPVSGPFARYITEILHPGEVDDRLDHQAVRLKEGVTPRSAPSEPGAYYPGIPHEELHRSVNTEVDPGVVGEIATTWTDLGNAFTGFTQSIAEAITASEADWVGTAGDGARQALADLGNRAGETGVSAQLAGTLFTQQSRALADARNSVPPPPERPFDVREANDRLLRITDPLELVRQAAADREAFEQQQEAHREAARVVETYDRTVAQTAAAQPAFAPPPVAVQQQSTAETPVGTGEASSRRGAPVSGVPEVAGVPGISGTTGTSATPSAGQPGADKGDPVGRVPGGGVTQPSAGSGPVAEPLPGRHTSGPGGGVPGGGAGVGVVPGGRAGGTSGGGGKSGGAAAGRGGAPRIGGPGAGGPGVGKPGVGGPAVGGPAVGGPGGGSGVGAPGSSTGARGSGTGGAGGGRGPGGVGGAAGLGGVGGVGGAPREEDVEHRTPSYLVEPDPDDVFGASGASAPPVIGDWDQ</sequence>
<feature type="compositionally biased region" description="Basic and acidic residues" evidence="1">
    <location>
        <begin position="469"/>
        <end position="478"/>
    </location>
</feature>
<evidence type="ECO:0000256" key="1">
    <source>
        <dbReference type="SAM" id="MobiDB-lite"/>
    </source>
</evidence>
<reference evidence="2 3" key="1">
    <citation type="journal article" date="2012" name="BMC Genomics">
        <title>Complete genome sequence of Saccharothrix espanaensis DSM 44229T and comparison to the other completely sequenced Pseudonocardiaceae.</title>
        <authorList>
            <person name="Strobel T."/>
            <person name="Al-Dilaimi A."/>
            <person name="Blom J."/>
            <person name="Gessner A."/>
            <person name="Kalinowski J."/>
            <person name="Luzhetska M."/>
            <person name="Puhler A."/>
            <person name="Szczepanowski R."/>
            <person name="Bechthold A."/>
            <person name="Ruckert C."/>
        </authorList>
    </citation>
    <scope>NUCLEOTIDE SEQUENCE [LARGE SCALE GENOMIC DNA]</scope>
    <source>
        <strain evidence="3">ATCC 51144 / DSM 44229 / JCM 9112 / NBRC 15066 / NRRL 15764</strain>
    </source>
</reference>
<evidence type="ECO:0000313" key="2">
    <source>
        <dbReference type="EMBL" id="CCH34649.1"/>
    </source>
</evidence>
<protein>
    <recommendedName>
        <fullName evidence="4">PPE family domain-containing protein</fullName>
    </recommendedName>
</protein>
<dbReference type="Proteomes" id="UP000006281">
    <property type="component" value="Chromosome"/>
</dbReference>
<proteinExistence type="predicted"/>
<evidence type="ECO:0000313" key="3">
    <source>
        <dbReference type="Proteomes" id="UP000006281"/>
    </source>
</evidence>
<dbReference type="BioCyc" id="SESP1179773:BN6_RS35850-MONOMER"/>
<dbReference type="HOGENOM" id="CLU_537339_0_0_11"/>
<dbReference type="KEGG" id="sesp:BN6_74200"/>
<evidence type="ECO:0008006" key="4">
    <source>
        <dbReference type="Google" id="ProtNLM"/>
    </source>
</evidence>